<dbReference type="EMBL" id="RJUF01000194">
    <property type="protein sequence ID" value="MCP9766041.1"/>
    <property type="molecule type" value="Genomic_DNA"/>
</dbReference>
<sequence>MANISNVKLDISQVPGQPKQKKVTVSYQIRFNSAEELAGSVFKESVTIRGNDVGPDQHLFRLKSLFVKAQPGVLNRSFSKNVHREKLDEDDDFGFFGVKISFQDEVYANVCLEPFNPQGDSSNSNEIVRFF</sequence>
<accession>A0AAE3KWN9</accession>
<organism evidence="1 2">
    <name type="scientific">Lacihabitans soyangensis</name>
    <dbReference type="NCBI Taxonomy" id="869394"/>
    <lineage>
        <taxon>Bacteria</taxon>
        <taxon>Pseudomonadati</taxon>
        <taxon>Bacteroidota</taxon>
        <taxon>Cytophagia</taxon>
        <taxon>Cytophagales</taxon>
        <taxon>Leadbetterellaceae</taxon>
        <taxon>Lacihabitans</taxon>
    </lineage>
</organism>
<dbReference type="RefSeq" id="WP_255039747.1">
    <property type="nucleotide sequence ID" value="NZ_RJUF01000194.1"/>
</dbReference>
<protein>
    <submittedName>
        <fullName evidence="1">Uncharacterized protein</fullName>
    </submittedName>
</protein>
<evidence type="ECO:0000313" key="2">
    <source>
        <dbReference type="Proteomes" id="UP001204144"/>
    </source>
</evidence>
<comment type="caution">
    <text evidence="1">The sequence shown here is derived from an EMBL/GenBank/DDBJ whole genome shotgun (WGS) entry which is preliminary data.</text>
</comment>
<evidence type="ECO:0000313" key="1">
    <source>
        <dbReference type="EMBL" id="MCP9766041.1"/>
    </source>
</evidence>
<dbReference type="Proteomes" id="UP001204144">
    <property type="component" value="Unassembled WGS sequence"/>
</dbReference>
<keyword evidence="2" id="KW-1185">Reference proteome</keyword>
<gene>
    <name evidence="1" type="ORF">EGI31_24145</name>
</gene>
<dbReference type="AlphaFoldDB" id="A0AAE3KWN9"/>
<reference evidence="1 2" key="1">
    <citation type="submission" date="2018-11" db="EMBL/GenBank/DDBJ databases">
        <title>Novel bacteria species description.</title>
        <authorList>
            <person name="Han J.-H."/>
        </authorList>
    </citation>
    <scope>NUCLEOTIDE SEQUENCE [LARGE SCALE GENOMIC DNA]</scope>
    <source>
        <strain evidence="1 2">KCTC23259</strain>
    </source>
</reference>
<name>A0AAE3KWN9_9BACT</name>
<proteinExistence type="predicted"/>